<feature type="coiled-coil region" evidence="1">
    <location>
        <begin position="14"/>
        <end position="41"/>
    </location>
</feature>
<accession>A0A1H2RAX7</accession>
<dbReference type="RefSeq" id="WP_074665183.1">
    <property type="nucleotide sequence ID" value="NZ_FNNH01000004.1"/>
</dbReference>
<proteinExistence type="predicted"/>
<dbReference type="Gene3D" id="1.10.10.10">
    <property type="entry name" value="Winged helix-like DNA-binding domain superfamily/Winged helix DNA-binding domain"/>
    <property type="match status" value="1"/>
</dbReference>
<sequence>MAESIVLLGLISKRAELSGLIDRYRKQINQLELEIACLDTTIELFSPGYDTQSIKPKRYRRKNTFFKVGESGKEIFDVLRKAGKPLNTSEIAKIIMNEKGFDQVFEKPLKATVLTTLRNYHKKGMVEVIGRDRNTSCIWALVP</sequence>
<evidence type="ECO:0000256" key="1">
    <source>
        <dbReference type="SAM" id="Coils"/>
    </source>
</evidence>
<evidence type="ECO:0000313" key="3">
    <source>
        <dbReference type="Proteomes" id="UP000183454"/>
    </source>
</evidence>
<keyword evidence="1" id="KW-0175">Coiled coil</keyword>
<name>A0A1H2RAX7_9PROT</name>
<reference evidence="2 3" key="1">
    <citation type="submission" date="2016-10" db="EMBL/GenBank/DDBJ databases">
        <authorList>
            <person name="de Groot N.N."/>
        </authorList>
    </citation>
    <scope>NUCLEOTIDE SEQUENCE [LARGE SCALE GENOMIC DNA]</scope>
    <source>
        <strain evidence="2 3">Nm110</strain>
    </source>
</reference>
<dbReference type="Proteomes" id="UP000183454">
    <property type="component" value="Unassembled WGS sequence"/>
</dbReference>
<evidence type="ECO:0008006" key="4">
    <source>
        <dbReference type="Google" id="ProtNLM"/>
    </source>
</evidence>
<gene>
    <name evidence="2" type="ORF">SAMN05421882_100446</name>
</gene>
<organism evidence="2 3">
    <name type="scientific">Nitrosomonas communis</name>
    <dbReference type="NCBI Taxonomy" id="44574"/>
    <lineage>
        <taxon>Bacteria</taxon>
        <taxon>Pseudomonadati</taxon>
        <taxon>Pseudomonadota</taxon>
        <taxon>Betaproteobacteria</taxon>
        <taxon>Nitrosomonadales</taxon>
        <taxon>Nitrosomonadaceae</taxon>
        <taxon>Nitrosomonas</taxon>
    </lineage>
</organism>
<dbReference type="AlphaFoldDB" id="A0A1H2RAX7"/>
<dbReference type="EMBL" id="FNNH01000004">
    <property type="protein sequence ID" value="SDW16531.1"/>
    <property type="molecule type" value="Genomic_DNA"/>
</dbReference>
<protein>
    <recommendedName>
        <fullName evidence="4">HTH HARE-type domain-containing protein</fullName>
    </recommendedName>
</protein>
<evidence type="ECO:0000313" key="2">
    <source>
        <dbReference type="EMBL" id="SDW16531.1"/>
    </source>
</evidence>
<dbReference type="InterPro" id="IPR036388">
    <property type="entry name" value="WH-like_DNA-bd_sf"/>
</dbReference>